<dbReference type="InterPro" id="IPR008969">
    <property type="entry name" value="CarboxyPept-like_regulatory"/>
</dbReference>
<dbReference type="Gene3D" id="2.60.40.1080">
    <property type="match status" value="1"/>
</dbReference>
<dbReference type="Gene3D" id="2.60.40.1120">
    <property type="entry name" value="Carboxypeptidase-like, regulatory domain"/>
    <property type="match status" value="1"/>
</dbReference>
<keyword evidence="5" id="KW-1185">Reference proteome</keyword>
<feature type="signal peptide" evidence="2">
    <location>
        <begin position="1"/>
        <end position="27"/>
    </location>
</feature>
<dbReference type="EMBL" id="WHOA01000257">
    <property type="protein sequence ID" value="NOU77056.1"/>
    <property type="molecule type" value="Genomic_DNA"/>
</dbReference>
<evidence type="ECO:0000313" key="5">
    <source>
        <dbReference type="Proteomes" id="UP000616779"/>
    </source>
</evidence>
<dbReference type="InterPro" id="IPR051465">
    <property type="entry name" value="Cell_Envelope_Struct_Comp"/>
</dbReference>
<dbReference type="InterPro" id="IPR001119">
    <property type="entry name" value="SLH_dom"/>
</dbReference>
<evidence type="ECO:0000313" key="4">
    <source>
        <dbReference type="EMBL" id="NOU77056.1"/>
    </source>
</evidence>
<feature type="domain" description="SLH" evidence="3">
    <location>
        <begin position="151"/>
        <end position="214"/>
    </location>
</feature>
<reference evidence="4 5" key="1">
    <citation type="submission" date="2019-10" db="EMBL/GenBank/DDBJ databases">
        <title>Description of Paenibacillus terrestris sp. nov.</title>
        <authorList>
            <person name="Carlier A."/>
            <person name="Qi S."/>
        </authorList>
    </citation>
    <scope>NUCLEOTIDE SEQUENCE [LARGE SCALE GENOMIC DNA]</scope>
    <source>
        <strain evidence="4 5">LMG 31458</strain>
    </source>
</reference>
<evidence type="ECO:0000256" key="2">
    <source>
        <dbReference type="SAM" id="SignalP"/>
    </source>
</evidence>
<dbReference type="PANTHER" id="PTHR43308">
    <property type="entry name" value="OUTER MEMBRANE PROTEIN ALPHA-RELATED"/>
    <property type="match status" value="1"/>
</dbReference>
<dbReference type="PANTHER" id="PTHR43308:SF5">
    <property type="entry name" value="S-LAYER PROTEIN _ PEPTIDOGLYCAN ENDO-BETA-N-ACETYLGLUCOSAMINIDASE"/>
    <property type="match status" value="1"/>
</dbReference>
<name>A0ABX1YAE8_9BACL</name>
<organism evidence="4 5">
    <name type="scientific">Paenibacillus phytorum</name>
    <dbReference type="NCBI Taxonomy" id="2654977"/>
    <lineage>
        <taxon>Bacteria</taxon>
        <taxon>Bacillati</taxon>
        <taxon>Bacillota</taxon>
        <taxon>Bacilli</taxon>
        <taxon>Bacillales</taxon>
        <taxon>Paenibacillaceae</taxon>
        <taxon>Paenibacillus</taxon>
    </lineage>
</organism>
<keyword evidence="2" id="KW-0732">Signal</keyword>
<dbReference type="Pfam" id="PF00395">
    <property type="entry name" value="SLH"/>
    <property type="match status" value="3"/>
</dbReference>
<comment type="caution">
    <text evidence="4">The sequence shown here is derived from an EMBL/GenBank/DDBJ whole genome shotgun (WGS) entry which is preliminary data.</text>
</comment>
<proteinExistence type="predicted"/>
<evidence type="ECO:0000259" key="3">
    <source>
        <dbReference type="PROSITE" id="PS51272"/>
    </source>
</evidence>
<dbReference type="PROSITE" id="PS51272">
    <property type="entry name" value="SLH"/>
    <property type="match status" value="3"/>
</dbReference>
<dbReference type="SUPFAM" id="SSF49464">
    <property type="entry name" value="Carboxypeptidase regulatory domain-like"/>
    <property type="match status" value="1"/>
</dbReference>
<dbReference type="SUPFAM" id="SSF49373">
    <property type="entry name" value="Invasin/intimin cell-adhesion fragments"/>
    <property type="match status" value="1"/>
</dbReference>
<protein>
    <recommendedName>
        <fullName evidence="3">SLH domain-containing protein</fullName>
    </recommendedName>
</protein>
<feature type="domain" description="SLH" evidence="3">
    <location>
        <begin position="30"/>
        <end position="93"/>
    </location>
</feature>
<sequence length="953" mass="100927">MKRMKFLSRAIILVLCVIMIMPSFALGATNTSSTTSDMKGHWAEKEMAKWIDKGAVSGYSDGTYRPDHSISRAEFFTLVNRSFNYTQEVPVTFKDLSATHWASIEVARAKAAGYVAGYEDGTIHPDMQISREEAAVVLRTILKLNEDADRASSFKDAVRLAAWSKGSIGVLAANGYLAGYEDGTFKPDNSMTRAEVIVLLDRVLTKKVATTTFDQKGTFGPETGSTAIKGNVVISAPGVTLKNTIIEGDLLLAESIGEGDVFLKNVTVKGATTVNGGGSHSIHFEDSMLLTVIVNKVDGSIRIVAEGSTSVQQITLQSSALLEARGTGTIADVILSSLLPSSAEVSLAGQFNTLSVQATSIRVNLSEGSIQQLTVAQGAANSTLQVGAGASIAQLILNAATSITGSGTIDHATVNTNGSTFERTPTSVTNGDGVTAGSSSNSGGSSDDSPTVSDRVYGFEGRIVDVNNQPVSGMTIYFRRGLGNTDGEVAATAITDSNGHYSVRLSPGIYFGQLSKEGFITTYLVGVSAENVYNRSENETAIRVAAANEVRVVLTWGERPFDLDSHLVGPTPNGTTFHTWYGGRTYTVSGIVYDDLDHDDVTSYGPETTTIRRLVDGSYRFYVHNYSGTPSMQMSGAHIEVFVGSTIVPAKTYDIAAGTGTERYWTVFELNVLNGSIDSFTDINHLYANENDAQRLENALHNTTITSTVYGINQNSFEISGVAANTPVLSFKSRLTVSQGASFEVYESNGITPRAGVVLNGDKVIVTSADGQLKRTYTVVLTTIPTVTSLTYSPVGPIAFYTTAPSGVTVFANYSNGTVTDVTYSSGITYNSSNTNIVSIGQNGVMTAAASGTTVVSVVYGGVTKEIPVIVIFAPTLTSSSAANTLQASGLIVGAEVRLYNATTDAFITTYYPAMQGGTISIPAQANGNYYITQTFQGLVSQKSNPITLSSIQ</sequence>
<accession>A0ABX1YAE8</accession>
<feature type="domain" description="SLH" evidence="3">
    <location>
        <begin position="94"/>
        <end position="150"/>
    </location>
</feature>
<evidence type="ECO:0000256" key="1">
    <source>
        <dbReference type="SAM" id="MobiDB-lite"/>
    </source>
</evidence>
<feature type="compositionally biased region" description="Low complexity" evidence="1">
    <location>
        <begin position="437"/>
        <end position="449"/>
    </location>
</feature>
<dbReference type="Proteomes" id="UP000616779">
    <property type="component" value="Unassembled WGS sequence"/>
</dbReference>
<feature type="compositionally biased region" description="Polar residues" evidence="1">
    <location>
        <begin position="414"/>
        <end position="432"/>
    </location>
</feature>
<feature type="region of interest" description="Disordered" evidence="1">
    <location>
        <begin position="414"/>
        <end position="452"/>
    </location>
</feature>
<gene>
    <name evidence="4" type="ORF">GC098_37825</name>
</gene>
<feature type="chain" id="PRO_5045539581" description="SLH domain-containing protein" evidence="2">
    <location>
        <begin position="28"/>
        <end position="953"/>
    </location>
</feature>
<dbReference type="InterPro" id="IPR008964">
    <property type="entry name" value="Invasin/intimin_cell_adhesion"/>
</dbReference>